<dbReference type="Proteomes" id="UP000887564">
    <property type="component" value="Unplaced"/>
</dbReference>
<accession>A0A914RSZ0</accession>
<dbReference type="AlphaFoldDB" id="A0A914RSZ0"/>
<protein>
    <submittedName>
        <fullName evidence="2">Uncharacterized protein</fullName>
    </submittedName>
</protein>
<evidence type="ECO:0000313" key="1">
    <source>
        <dbReference type="Proteomes" id="UP000887564"/>
    </source>
</evidence>
<dbReference type="Pfam" id="PF25562">
    <property type="entry name" value="CNBH_CNNM2_C"/>
    <property type="match status" value="1"/>
</dbReference>
<sequence length="87" mass="9895">MDLQQKKEASASMHLCFGRSCRPLCRLCFFKELGDAGELNAMRRPDLAFIPDYSVIVADECTFLEITTTTYINAHRATLMQREIGYA</sequence>
<reference evidence="2" key="1">
    <citation type="submission" date="2022-11" db="UniProtKB">
        <authorList>
            <consortium name="WormBaseParasite"/>
        </authorList>
    </citation>
    <scope>IDENTIFICATION</scope>
</reference>
<dbReference type="WBParaSite" id="PEQ_0000795301-mRNA-1">
    <property type="protein sequence ID" value="PEQ_0000795301-mRNA-1"/>
    <property type="gene ID" value="PEQ_0000795301"/>
</dbReference>
<keyword evidence="1" id="KW-1185">Reference proteome</keyword>
<proteinExistence type="predicted"/>
<name>A0A914RSZ0_PAREQ</name>
<evidence type="ECO:0000313" key="2">
    <source>
        <dbReference type="WBParaSite" id="PEQ_0000795301-mRNA-1"/>
    </source>
</evidence>
<organism evidence="1 2">
    <name type="scientific">Parascaris equorum</name>
    <name type="common">Equine roundworm</name>
    <dbReference type="NCBI Taxonomy" id="6256"/>
    <lineage>
        <taxon>Eukaryota</taxon>
        <taxon>Metazoa</taxon>
        <taxon>Ecdysozoa</taxon>
        <taxon>Nematoda</taxon>
        <taxon>Chromadorea</taxon>
        <taxon>Rhabditida</taxon>
        <taxon>Spirurina</taxon>
        <taxon>Ascaridomorpha</taxon>
        <taxon>Ascaridoidea</taxon>
        <taxon>Ascarididae</taxon>
        <taxon>Parascaris</taxon>
    </lineage>
</organism>